<name>A0A8E0VNM8_9TREM</name>
<accession>A0A8E0VNM8</accession>
<feature type="region of interest" description="Disordered" evidence="1">
    <location>
        <begin position="44"/>
        <end position="70"/>
    </location>
</feature>
<reference evidence="2" key="1">
    <citation type="submission" date="2019-05" db="EMBL/GenBank/DDBJ databases">
        <title>Annotation for the trematode Fasciolopsis buski.</title>
        <authorList>
            <person name="Choi Y.-J."/>
        </authorList>
    </citation>
    <scope>NUCLEOTIDE SEQUENCE</scope>
    <source>
        <strain evidence="2">HT</strain>
        <tissue evidence="2">Whole worm</tissue>
    </source>
</reference>
<evidence type="ECO:0000256" key="1">
    <source>
        <dbReference type="SAM" id="MobiDB-lite"/>
    </source>
</evidence>
<sequence>MPLPPVSPGNEAYFYDRINQNVTTPSMIDQRVFKVYSVQSDGSQTLLSPYTDTSDDGTADGSTGTSKNSNLLIHPSMSLAGGFHSPGKMIIGPTNWSALSSSGISSGLKMIGQSPLGKEVDSTLVGG</sequence>
<protein>
    <submittedName>
        <fullName evidence="2">Uncharacterized protein</fullName>
    </submittedName>
</protein>
<evidence type="ECO:0000313" key="3">
    <source>
        <dbReference type="Proteomes" id="UP000728185"/>
    </source>
</evidence>
<dbReference type="Proteomes" id="UP000728185">
    <property type="component" value="Unassembled WGS sequence"/>
</dbReference>
<evidence type="ECO:0000313" key="2">
    <source>
        <dbReference type="EMBL" id="KAA0195858.1"/>
    </source>
</evidence>
<dbReference type="EMBL" id="LUCM01003402">
    <property type="protein sequence ID" value="KAA0195858.1"/>
    <property type="molecule type" value="Genomic_DNA"/>
</dbReference>
<dbReference type="AlphaFoldDB" id="A0A8E0VNM8"/>
<gene>
    <name evidence="2" type="ORF">FBUS_00492</name>
</gene>
<organism evidence="2 3">
    <name type="scientific">Fasciolopsis buskii</name>
    <dbReference type="NCBI Taxonomy" id="27845"/>
    <lineage>
        <taxon>Eukaryota</taxon>
        <taxon>Metazoa</taxon>
        <taxon>Spiralia</taxon>
        <taxon>Lophotrochozoa</taxon>
        <taxon>Platyhelminthes</taxon>
        <taxon>Trematoda</taxon>
        <taxon>Digenea</taxon>
        <taxon>Plagiorchiida</taxon>
        <taxon>Echinostomata</taxon>
        <taxon>Echinostomatoidea</taxon>
        <taxon>Fasciolidae</taxon>
        <taxon>Fasciolopsis</taxon>
    </lineage>
</organism>
<keyword evidence="3" id="KW-1185">Reference proteome</keyword>
<proteinExistence type="predicted"/>
<comment type="caution">
    <text evidence="2">The sequence shown here is derived from an EMBL/GenBank/DDBJ whole genome shotgun (WGS) entry which is preliminary data.</text>
</comment>